<gene>
    <name evidence="1" type="ORF">GCM10011386_18580</name>
</gene>
<reference evidence="2" key="1">
    <citation type="journal article" date="2019" name="Int. J. Syst. Evol. Microbiol.">
        <title>The Global Catalogue of Microorganisms (GCM) 10K type strain sequencing project: providing services to taxonomists for standard genome sequencing and annotation.</title>
        <authorList>
            <consortium name="The Broad Institute Genomics Platform"/>
            <consortium name="The Broad Institute Genome Sequencing Center for Infectious Disease"/>
            <person name="Wu L."/>
            <person name="Ma J."/>
        </authorList>
    </citation>
    <scope>NUCLEOTIDE SEQUENCE [LARGE SCALE GENOMIC DNA]</scope>
    <source>
        <strain evidence="2">CGMCC 1.15342</strain>
    </source>
</reference>
<evidence type="ECO:0000313" key="1">
    <source>
        <dbReference type="EMBL" id="GGC26786.1"/>
    </source>
</evidence>
<accession>A0ABQ1LPH0</accession>
<sequence>MNTSNLRSLVLSLLILTAFSCRNDSRQHKASEIRDDEVAEEIAEDMEAPLPALPYLAVFDEQTEQLTIEKNTDFDTASLNADALTQALITNYPEIKPEIDRISNDTLYLHITDAQYLTQQMGSAGAQMYLMEATYAYTELPNINVVHFSFEEGDHALPGNYTRNSFNQRSRVQ</sequence>
<dbReference type="PROSITE" id="PS51257">
    <property type="entry name" value="PROKAR_LIPOPROTEIN"/>
    <property type="match status" value="1"/>
</dbReference>
<dbReference type="EMBL" id="BMIK01000005">
    <property type="protein sequence ID" value="GGC26786.1"/>
    <property type="molecule type" value="Genomic_DNA"/>
</dbReference>
<protein>
    <recommendedName>
        <fullName evidence="3">GerMN domain-containing protein</fullName>
    </recommendedName>
</protein>
<comment type="caution">
    <text evidence="1">The sequence shown here is derived from an EMBL/GenBank/DDBJ whole genome shotgun (WGS) entry which is preliminary data.</text>
</comment>
<evidence type="ECO:0008006" key="3">
    <source>
        <dbReference type="Google" id="ProtNLM"/>
    </source>
</evidence>
<dbReference type="RefSeq" id="WP_188749882.1">
    <property type="nucleotide sequence ID" value="NZ_BMIK01000005.1"/>
</dbReference>
<evidence type="ECO:0000313" key="2">
    <source>
        <dbReference type="Proteomes" id="UP000597338"/>
    </source>
</evidence>
<dbReference type="Proteomes" id="UP000597338">
    <property type="component" value="Unassembled WGS sequence"/>
</dbReference>
<proteinExistence type="predicted"/>
<keyword evidence="2" id="KW-1185">Reference proteome</keyword>
<name>A0ABQ1LPH0_9SPHI</name>
<organism evidence="1 2">
    <name type="scientific">Parapedobacter defluvii</name>
    <dbReference type="NCBI Taxonomy" id="2045106"/>
    <lineage>
        <taxon>Bacteria</taxon>
        <taxon>Pseudomonadati</taxon>
        <taxon>Bacteroidota</taxon>
        <taxon>Sphingobacteriia</taxon>
        <taxon>Sphingobacteriales</taxon>
        <taxon>Sphingobacteriaceae</taxon>
        <taxon>Parapedobacter</taxon>
    </lineage>
</organism>